<gene>
    <name evidence="2" type="ORF">SPI_00377</name>
</gene>
<feature type="compositionally biased region" description="Acidic residues" evidence="1">
    <location>
        <begin position="577"/>
        <end position="598"/>
    </location>
</feature>
<evidence type="ECO:0000313" key="2">
    <source>
        <dbReference type="EMBL" id="OAA68182.1"/>
    </source>
</evidence>
<dbReference type="AlphaFoldDB" id="A0A162JFJ5"/>
<feature type="region of interest" description="Disordered" evidence="1">
    <location>
        <begin position="658"/>
        <end position="687"/>
    </location>
</feature>
<comment type="caution">
    <text evidence="2">The sequence shown here is derived from an EMBL/GenBank/DDBJ whole genome shotgun (WGS) entry which is preliminary data.</text>
</comment>
<sequence>MLSGMGSLNFMYVAGLALTIAGTACGVYLLCFHTSTTFFAVKKRSAAQTDDRTRTAEAVLLARPSLKPSSSDEASSGNKARFDNEAETTDQQTETAALTKEKLGPVANKARINPSKDVSTIDSRKTKPHDALQPDSERHEAHEVLCVDGTRNSKLPSDILLATRHNNPSVSASSKHPSSSRPATDGLLKPQLLCVTSTTFNGTNSDHFKQRKRNIISGLKQTRNRIIKLSPSSVRRQQISHNREFTTTHRPRSRPCVSLTKTDKNVARSVYLKYNKRSAFTSLEEAAETKEAIVDHGTSFGQPVDSQNLERNGVPEKKNLAATVTNPINDGYSEAADVIDGAATAAFYEEPQACTEEQLVGDGSIEDAQQIVLLSGDAAGAGTSSSDLPLAVVPNAVCTTAAVVTDDDAAAPYTETETDGVWKVIRANVEAFPNGGLPSASGWSPTGVGELTTVLLVDDTTDDEIAHEQPPSIVLRGLANSRFALDASCNPSEDGLVDCRSKDRNDDYLPSTYRLPHTHPLPGAASGLLPAWPIEVNAPACDAAALFASPDEVEDVPILSQHVRKAANFGERMDVDERYDDDDGTNDASEAMELEDTGDERYDSSRFLDSDIALLSEAFARLHLGPDPHKGPTTVVTTGNHRNMPVAEVSVIRRSGATAEEVRAAPQPRTHTRRAAAPTTTTTRQLSGAWSESQRRLLLRSRVAARQARGNARPRRRATVLRARCEKKRKPASLLIVLPALLLANWRSRRWRRSTQETWNHGLFRIGRDCAVLSY</sequence>
<dbReference type="EMBL" id="AZHD01000001">
    <property type="protein sequence ID" value="OAA68182.1"/>
    <property type="molecule type" value="Genomic_DNA"/>
</dbReference>
<feature type="compositionally biased region" description="Polar residues" evidence="1">
    <location>
        <begin position="67"/>
        <end position="78"/>
    </location>
</feature>
<proteinExistence type="predicted"/>
<dbReference type="Proteomes" id="UP000076874">
    <property type="component" value="Unassembled WGS sequence"/>
</dbReference>
<accession>A0A162JFJ5</accession>
<feature type="region of interest" description="Disordered" evidence="1">
    <location>
        <begin position="59"/>
        <end position="140"/>
    </location>
</feature>
<feature type="compositionally biased region" description="Low complexity" evidence="1">
    <location>
        <begin position="89"/>
        <end position="98"/>
    </location>
</feature>
<reference evidence="2 3" key="1">
    <citation type="journal article" date="2016" name="Genome Biol. Evol.">
        <title>Divergent and convergent evolution of fungal pathogenicity.</title>
        <authorList>
            <person name="Shang Y."/>
            <person name="Xiao G."/>
            <person name="Zheng P."/>
            <person name="Cen K."/>
            <person name="Zhan S."/>
            <person name="Wang C."/>
        </authorList>
    </citation>
    <scope>NUCLEOTIDE SEQUENCE [LARGE SCALE GENOMIC DNA]</scope>
    <source>
        <strain evidence="2 3">RCEF 264</strain>
    </source>
</reference>
<keyword evidence="3" id="KW-1185">Reference proteome</keyword>
<protein>
    <submittedName>
        <fullName evidence="2">Uncharacterized protein</fullName>
    </submittedName>
</protein>
<name>A0A162JFJ5_9HYPO</name>
<feature type="compositionally biased region" description="Low complexity" evidence="1">
    <location>
        <begin position="664"/>
        <end position="684"/>
    </location>
</feature>
<organism evidence="2 3">
    <name type="scientific">Niveomyces insectorum RCEF 264</name>
    <dbReference type="NCBI Taxonomy" id="1081102"/>
    <lineage>
        <taxon>Eukaryota</taxon>
        <taxon>Fungi</taxon>
        <taxon>Dikarya</taxon>
        <taxon>Ascomycota</taxon>
        <taxon>Pezizomycotina</taxon>
        <taxon>Sordariomycetes</taxon>
        <taxon>Hypocreomycetidae</taxon>
        <taxon>Hypocreales</taxon>
        <taxon>Cordycipitaceae</taxon>
        <taxon>Niveomyces</taxon>
    </lineage>
</organism>
<feature type="region of interest" description="Disordered" evidence="1">
    <location>
        <begin position="165"/>
        <end position="186"/>
    </location>
</feature>
<evidence type="ECO:0000256" key="1">
    <source>
        <dbReference type="SAM" id="MobiDB-lite"/>
    </source>
</evidence>
<evidence type="ECO:0000313" key="3">
    <source>
        <dbReference type="Proteomes" id="UP000076874"/>
    </source>
</evidence>
<feature type="compositionally biased region" description="Basic and acidic residues" evidence="1">
    <location>
        <begin position="122"/>
        <end position="140"/>
    </location>
</feature>
<feature type="compositionally biased region" description="Low complexity" evidence="1">
    <location>
        <begin position="168"/>
        <end position="182"/>
    </location>
</feature>
<feature type="region of interest" description="Disordered" evidence="1">
    <location>
        <begin position="576"/>
        <end position="602"/>
    </location>
</feature>